<feature type="signal peptide" evidence="1">
    <location>
        <begin position="1"/>
        <end position="22"/>
    </location>
</feature>
<accession>A0A914QMY8</accession>
<keyword evidence="1" id="KW-0732">Signal</keyword>
<dbReference type="Proteomes" id="UP000887578">
    <property type="component" value="Unplaced"/>
</dbReference>
<proteinExistence type="predicted"/>
<sequence>MARFFVLFSICIIAIFAILAQAQDEPTTVNPCRMTCGKKQTQRMSELCSAKPPLKLLAPDCDNLAAKCCNPGCCDDEILACCV</sequence>
<name>A0A914QMY8_9BILA</name>
<protein>
    <submittedName>
        <fullName evidence="3">Uncharacterized protein</fullName>
    </submittedName>
</protein>
<feature type="chain" id="PRO_5038068952" evidence="1">
    <location>
        <begin position="23"/>
        <end position="83"/>
    </location>
</feature>
<organism evidence="2 3">
    <name type="scientific">Panagrolaimus davidi</name>
    <dbReference type="NCBI Taxonomy" id="227884"/>
    <lineage>
        <taxon>Eukaryota</taxon>
        <taxon>Metazoa</taxon>
        <taxon>Ecdysozoa</taxon>
        <taxon>Nematoda</taxon>
        <taxon>Chromadorea</taxon>
        <taxon>Rhabditida</taxon>
        <taxon>Tylenchina</taxon>
        <taxon>Panagrolaimomorpha</taxon>
        <taxon>Panagrolaimoidea</taxon>
        <taxon>Panagrolaimidae</taxon>
        <taxon>Panagrolaimus</taxon>
    </lineage>
</organism>
<dbReference type="WBParaSite" id="PDA_v2.g28727.t1">
    <property type="protein sequence ID" value="PDA_v2.g28727.t1"/>
    <property type="gene ID" value="PDA_v2.g28727"/>
</dbReference>
<evidence type="ECO:0000313" key="2">
    <source>
        <dbReference type="Proteomes" id="UP000887578"/>
    </source>
</evidence>
<evidence type="ECO:0000313" key="3">
    <source>
        <dbReference type="WBParaSite" id="PDA_v2.g28727.t1"/>
    </source>
</evidence>
<dbReference type="AlphaFoldDB" id="A0A914QMY8"/>
<keyword evidence="2" id="KW-1185">Reference proteome</keyword>
<reference evidence="3" key="1">
    <citation type="submission" date="2022-11" db="UniProtKB">
        <authorList>
            <consortium name="WormBaseParasite"/>
        </authorList>
    </citation>
    <scope>IDENTIFICATION</scope>
</reference>
<evidence type="ECO:0000256" key="1">
    <source>
        <dbReference type="SAM" id="SignalP"/>
    </source>
</evidence>